<proteinExistence type="predicted"/>
<accession>A0A8H7TLJ6</accession>
<dbReference type="AlphaFoldDB" id="A0A8H7TLJ6"/>
<dbReference type="SUPFAM" id="SSF81383">
    <property type="entry name" value="F-box domain"/>
    <property type="match status" value="1"/>
</dbReference>
<sequence>MSFLDLPYSLFWEIIAHLPAVDALVCRRLSTGARRTLTSPELSLSLILLHFPRSREGRLLRDCIRNGAYSELKQGHSLAPLFGRLTRRYYHLGNATPWRTREVQVLKDDNHLHAVHTWDRVLSRDGELDPFQAREPLWAFGTDEALLVYPSPDGQGFLAQDLHSQLETRVPFDVSGKVIRRVRLNSGILIVEWCEEQPCEFLNSRVAVYRHYATAFDLTPVIGGCGSHDLTNGLGVPEKTQSFPWSITWRSEWKIHDLGILQDRFFSAHNATHYAVYIWQSSGGLWGVNDPRERLMIYELGEITPEFDSTGDKKPGPECPRLVQNWMNSELSALGVRQRISPKLRGIYLDAITWNSQTQSACGHIFVHEEDHRNLEGPHRGVLRARHHHVKSTGIPLTLIGPKWVDECGCEVIGDSLLSLSRGGTLLPHQAERIFDPPSWPGRAPCWRHRLYPWLTLSEVLDADAGIRIAARHSLYNHREPELQPVLFVQGVDALHFRDIETPGSSALDEKNGDAEEADQKVNYTLGKKRDGRDGYEVQFSPYYWGRLMTKGAIYGDERWLMGEGENGTITILQF</sequence>
<gene>
    <name evidence="2" type="ORF">IM811_013556</name>
</gene>
<reference evidence="2" key="1">
    <citation type="submission" date="2020-10" db="EMBL/GenBank/DDBJ databases">
        <title>High-Quality Genome Resource of Clonostachys rosea strain S41 by Oxford Nanopore Long-Read Sequencing.</title>
        <authorList>
            <person name="Wang H."/>
        </authorList>
    </citation>
    <scope>NUCLEOTIDE SEQUENCE</scope>
    <source>
        <strain evidence="2">S41</strain>
    </source>
</reference>
<evidence type="ECO:0000259" key="1">
    <source>
        <dbReference type="Pfam" id="PF00646"/>
    </source>
</evidence>
<comment type="caution">
    <text evidence="2">The sequence shown here is derived from an EMBL/GenBank/DDBJ whole genome shotgun (WGS) entry which is preliminary data.</text>
</comment>
<organism evidence="2 3">
    <name type="scientific">Bionectria ochroleuca</name>
    <name type="common">Gliocladium roseum</name>
    <dbReference type="NCBI Taxonomy" id="29856"/>
    <lineage>
        <taxon>Eukaryota</taxon>
        <taxon>Fungi</taxon>
        <taxon>Dikarya</taxon>
        <taxon>Ascomycota</taxon>
        <taxon>Pezizomycotina</taxon>
        <taxon>Sordariomycetes</taxon>
        <taxon>Hypocreomycetidae</taxon>
        <taxon>Hypocreales</taxon>
        <taxon>Bionectriaceae</taxon>
        <taxon>Clonostachys</taxon>
    </lineage>
</organism>
<evidence type="ECO:0000313" key="2">
    <source>
        <dbReference type="EMBL" id="KAF9751762.1"/>
    </source>
</evidence>
<name>A0A8H7TLJ6_BIOOC</name>
<dbReference type="Proteomes" id="UP000616885">
    <property type="component" value="Unassembled WGS sequence"/>
</dbReference>
<protein>
    <recommendedName>
        <fullName evidence="1">F-box domain-containing protein</fullName>
    </recommendedName>
</protein>
<dbReference type="EMBL" id="JADCTT010000005">
    <property type="protein sequence ID" value="KAF9751762.1"/>
    <property type="molecule type" value="Genomic_DNA"/>
</dbReference>
<evidence type="ECO:0000313" key="3">
    <source>
        <dbReference type="Proteomes" id="UP000616885"/>
    </source>
</evidence>
<dbReference type="Pfam" id="PF00646">
    <property type="entry name" value="F-box"/>
    <property type="match status" value="1"/>
</dbReference>
<dbReference type="InterPro" id="IPR001810">
    <property type="entry name" value="F-box_dom"/>
</dbReference>
<feature type="domain" description="F-box" evidence="1">
    <location>
        <begin position="3"/>
        <end position="42"/>
    </location>
</feature>
<dbReference type="InterPro" id="IPR036047">
    <property type="entry name" value="F-box-like_dom_sf"/>
</dbReference>